<name>A0ACB9KH24_BAUVA</name>
<evidence type="ECO:0000313" key="2">
    <source>
        <dbReference type="Proteomes" id="UP000828941"/>
    </source>
</evidence>
<sequence>MALTIQPLFSKFPPALSNPSLTLLSYKHKTRISCNNGLSDAALSSELASKVAKMKTNLLQTEEAMKKSIALLFGEFCEYLDLKEDEMKHKWKRMDEEEKWVLVKGFVAEWGANFHPLSEKSAKEMVEEYLREERSSANSPPSRLFPGLGRMMGLSQYK</sequence>
<comment type="caution">
    <text evidence="1">The sequence shown here is derived from an EMBL/GenBank/DDBJ whole genome shotgun (WGS) entry which is preliminary data.</text>
</comment>
<reference evidence="1 2" key="1">
    <citation type="journal article" date="2022" name="DNA Res.">
        <title>Chromosomal-level genome assembly of the orchid tree Bauhinia variegata (Leguminosae; Cercidoideae) supports the allotetraploid origin hypothesis of Bauhinia.</title>
        <authorList>
            <person name="Zhong Y."/>
            <person name="Chen Y."/>
            <person name="Zheng D."/>
            <person name="Pang J."/>
            <person name="Liu Y."/>
            <person name="Luo S."/>
            <person name="Meng S."/>
            <person name="Qian L."/>
            <person name="Wei D."/>
            <person name="Dai S."/>
            <person name="Zhou R."/>
        </authorList>
    </citation>
    <scope>NUCLEOTIDE SEQUENCE [LARGE SCALE GENOMIC DNA]</scope>
    <source>
        <strain evidence="1">BV-YZ2020</strain>
    </source>
</reference>
<evidence type="ECO:0000313" key="1">
    <source>
        <dbReference type="EMBL" id="KAI4296477.1"/>
    </source>
</evidence>
<protein>
    <submittedName>
        <fullName evidence="1">Uncharacterized protein</fullName>
    </submittedName>
</protein>
<proteinExistence type="predicted"/>
<dbReference type="EMBL" id="CM039439">
    <property type="protein sequence ID" value="KAI4296477.1"/>
    <property type="molecule type" value="Genomic_DNA"/>
</dbReference>
<gene>
    <name evidence="1" type="ORF">L6164_036433</name>
</gene>
<dbReference type="Proteomes" id="UP000828941">
    <property type="component" value="Chromosome 14"/>
</dbReference>
<accession>A0ACB9KH24</accession>
<keyword evidence="2" id="KW-1185">Reference proteome</keyword>
<organism evidence="1 2">
    <name type="scientific">Bauhinia variegata</name>
    <name type="common">Purple orchid tree</name>
    <name type="synonym">Phanera variegata</name>
    <dbReference type="NCBI Taxonomy" id="167791"/>
    <lineage>
        <taxon>Eukaryota</taxon>
        <taxon>Viridiplantae</taxon>
        <taxon>Streptophyta</taxon>
        <taxon>Embryophyta</taxon>
        <taxon>Tracheophyta</taxon>
        <taxon>Spermatophyta</taxon>
        <taxon>Magnoliopsida</taxon>
        <taxon>eudicotyledons</taxon>
        <taxon>Gunneridae</taxon>
        <taxon>Pentapetalae</taxon>
        <taxon>rosids</taxon>
        <taxon>fabids</taxon>
        <taxon>Fabales</taxon>
        <taxon>Fabaceae</taxon>
        <taxon>Cercidoideae</taxon>
        <taxon>Cercideae</taxon>
        <taxon>Bauhiniinae</taxon>
        <taxon>Bauhinia</taxon>
    </lineage>
</organism>